<gene>
    <name evidence="1" type="ORF">AURDEDRAFT_76693</name>
</gene>
<dbReference type="EMBL" id="JH688081">
    <property type="protein sequence ID" value="EJD33796.1"/>
    <property type="molecule type" value="Genomic_DNA"/>
</dbReference>
<proteinExistence type="predicted"/>
<dbReference type="KEGG" id="adl:AURDEDRAFT_76693"/>
<dbReference type="Proteomes" id="UP000006514">
    <property type="component" value="Unassembled WGS sequence"/>
</dbReference>
<keyword evidence="2" id="KW-1185">Reference proteome</keyword>
<dbReference type="InterPro" id="IPR040521">
    <property type="entry name" value="KDZ"/>
</dbReference>
<organism evidence="1 2">
    <name type="scientific">Auricularia subglabra (strain TFB-10046 / SS5)</name>
    <name type="common">White-rot fungus</name>
    <name type="synonym">Auricularia delicata (strain TFB10046)</name>
    <dbReference type="NCBI Taxonomy" id="717982"/>
    <lineage>
        <taxon>Eukaryota</taxon>
        <taxon>Fungi</taxon>
        <taxon>Dikarya</taxon>
        <taxon>Basidiomycota</taxon>
        <taxon>Agaricomycotina</taxon>
        <taxon>Agaricomycetes</taxon>
        <taxon>Auriculariales</taxon>
        <taxon>Auriculariaceae</taxon>
        <taxon>Auricularia</taxon>
    </lineage>
</organism>
<protein>
    <submittedName>
        <fullName evidence="1">Uncharacterized protein</fullName>
    </submittedName>
</protein>
<dbReference type="AlphaFoldDB" id="J0CTY5"/>
<feature type="non-terminal residue" evidence="1">
    <location>
        <position position="1"/>
    </location>
</feature>
<name>J0CTY5_AURST</name>
<dbReference type="InParanoid" id="J0CTY5"/>
<sequence>WAIPKLHIHGHKEDCQYYFHFAYIPGSGRTCGEGIERKWPEINAAGMISKDANIGHREEILSDTQRDGDHKKAIGMGGCAALLYCIAD</sequence>
<evidence type="ECO:0000313" key="2">
    <source>
        <dbReference type="Proteomes" id="UP000006514"/>
    </source>
</evidence>
<evidence type="ECO:0000313" key="1">
    <source>
        <dbReference type="EMBL" id="EJD33796.1"/>
    </source>
</evidence>
<reference evidence="2" key="1">
    <citation type="journal article" date="2012" name="Science">
        <title>The Paleozoic origin of enzymatic lignin decomposition reconstructed from 31 fungal genomes.</title>
        <authorList>
            <person name="Floudas D."/>
            <person name="Binder M."/>
            <person name="Riley R."/>
            <person name="Barry K."/>
            <person name="Blanchette R.A."/>
            <person name="Henrissat B."/>
            <person name="Martinez A.T."/>
            <person name="Otillar R."/>
            <person name="Spatafora J.W."/>
            <person name="Yadav J.S."/>
            <person name="Aerts A."/>
            <person name="Benoit I."/>
            <person name="Boyd A."/>
            <person name="Carlson A."/>
            <person name="Copeland A."/>
            <person name="Coutinho P.M."/>
            <person name="de Vries R.P."/>
            <person name="Ferreira P."/>
            <person name="Findley K."/>
            <person name="Foster B."/>
            <person name="Gaskell J."/>
            <person name="Glotzer D."/>
            <person name="Gorecki P."/>
            <person name="Heitman J."/>
            <person name="Hesse C."/>
            <person name="Hori C."/>
            <person name="Igarashi K."/>
            <person name="Jurgens J.A."/>
            <person name="Kallen N."/>
            <person name="Kersten P."/>
            <person name="Kohler A."/>
            <person name="Kuees U."/>
            <person name="Kumar T.K.A."/>
            <person name="Kuo A."/>
            <person name="LaButti K."/>
            <person name="Larrondo L.F."/>
            <person name="Lindquist E."/>
            <person name="Ling A."/>
            <person name="Lombard V."/>
            <person name="Lucas S."/>
            <person name="Lundell T."/>
            <person name="Martin R."/>
            <person name="McLaughlin D.J."/>
            <person name="Morgenstern I."/>
            <person name="Morin E."/>
            <person name="Murat C."/>
            <person name="Nagy L.G."/>
            <person name="Nolan M."/>
            <person name="Ohm R.A."/>
            <person name="Patyshakuliyeva A."/>
            <person name="Rokas A."/>
            <person name="Ruiz-Duenas F.J."/>
            <person name="Sabat G."/>
            <person name="Salamov A."/>
            <person name="Samejima M."/>
            <person name="Schmutz J."/>
            <person name="Slot J.C."/>
            <person name="St John F."/>
            <person name="Stenlid J."/>
            <person name="Sun H."/>
            <person name="Sun S."/>
            <person name="Syed K."/>
            <person name="Tsang A."/>
            <person name="Wiebenga A."/>
            <person name="Young D."/>
            <person name="Pisabarro A."/>
            <person name="Eastwood D.C."/>
            <person name="Martin F."/>
            <person name="Cullen D."/>
            <person name="Grigoriev I.V."/>
            <person name="Hibbett D.S."/>
        </authorList>
    </citation>
    <scope>NUCLEOTIDE SEQUENCE [LARGE SCALE GENOMIC DNA]</scope>
    <source>
        <strain evidence="2">TFB10046</strain>
    </source>
</reference>
<dbReference type="Pfam" id="PF18758">
    <property type="entry name" value="KDZ"/>
    <property type="match status" value="1"/>
</dbReference>
<dbReference type="OrthoDB" id="3062870at2759"/>
<accession>J0CTY5</accession>